<dbReference type="EMBL" id="PQWO01000001">
    <property type="protein sequence ID" value="PZD75374.1"/>
    <property type="molecule type" value="Genomic_DNA"/>
</dbReference>
<organism evidence="1 2">
    <name type="scientific">Acaryochloris thomasi RCC1774</name>
    <dbReference type="NCBI Taxonomy" id="1764569"/>
    <lineage>
        <taxon>Bacteria</taxon>
        <taxon>Bacillati</taxon>
        <taxon>Cyanobacteriota</taxon>
        <taxon>Cyanophyceae</taxon>
        <taxon>Acaryochloridales</taxon>
        <taxon>Acaryochloridaceae</taxon>
        <taxon>Acaryochloris</taxon>
        <taxon>Acaryochloris thomasi</taxon>
    </lineage>
</organism>
<keyword evidence="2" id="KW-1185">Reference proteome</keyword>
<sequence length="162" mass="18344">MKVILLGNAGAGKSTLTQKLLEKERAAVLSLDEIVFEEKTANRRPLADSIAAAKRFIACNESWVIEGCYANILEPLLGECEQLIFLNPGVEVCLSHCRSRPWEPEKFDTAEAQSNNFENLIQWVKEYNTRQDEYGLARHQDLFNSFNGSKREFNDPSEYAAV</sequence>
<proteinExistence type="predicted"/>
<gene>
    <name evidence="1" type="ORF">C1752_00103</name>
</gene>
<dbReference type="InterPro" id="IPR027417">
    <property type="entry name" value="P-loop_NTPase"/>
</dbReference>
<dbReference type="SUPFAM" id="SSF52540">
    <property type="entry name" value="P-loop containing nucleoside triphosphate hydrolases"/>
    <property type="match status" value="1"/>
</dbReference>
<protein>
    <recommendedName>
        <fullName evidence="3">Shikimate kinase</fullName>
    </recommendedName>
</protein>
<dbReference type="PANTHER" id="PTHR37816">
    <property type="entry name" value="YALI0E33011P"/>
    <property type="match status" value="1"/>
</dbReference>
<dbReference type="OrthoDB" id="1201990at2"/>
<evidence type="ECO:0000313" key="1">
    <source>
        <dbReference type="EMBL" id="PZD75374.1"/>
    </source>
</evidence>
<accession>A0A2W1K1S0</accession>
<comment type="caution">
    <text evidence="1">The sequence shown here is derived from an EMBL/GenBank/DDBJ whole genome shotgun (WGS) entry which is preliminary data.</text>
</comment>
<dbReference type="PANTHER" id="PTHR37816:SF1">
    <property type="entry name" value="TOXIN"/>
    <property type="match status" value="1"/>
</dbReference>
<reference evidence="1 2" key="1">
    <citation type="journal article" date="2018" name="Sci. Rep.">
        <title>A novel species of the marine cyanobacterium Acaryochloris with a unique pigment content and lifestyle.</title>
        <authorList>
            <person name="Partensky F."/>
            <person name="Six C."/>
            <person name="Ratin M."/>
            <person name="Garczarek L."/>
            <person name="Vaulot D."/>
            <person name="Probert I."/>
            <person name="Calteau A."/>
            <person name="Gourvil P."/>
            <person name="Marie D."/>
            <person name="Grebert T."/>
            <person name="Bouchier C."/>
            <person name="Le Panse S."/>
            <person name="Gachenot M."/>
            <person name="Rodriguez F."/>
            <person name="Garrido J.L."/>
        </authorList>
    </citation>
    <scope>NUCLEOTIDE SEQUENCE [LARGE SCALE GENOMIC DNA]</scope>
    <source>
        <strain evidence="1 2">RCC1774</strain>
    </source>
</reference>
<dbReference type="RefSeq" id="WP_110984095.1">
    <property type="nucleotide sequence ID" value="NZ_CAWNWM010000001.1"/>
</dbReference>
<dbReference type="AlphaFoldDB" id="A0A2W1K1S0"/>
<dbReference type="Gene3D" id="3.40.50.300">
    <property type="entry name" value="P-loop containing nucleotide triphosphate hydrolases"/>
    <property type="match status" value="1"/>
</dbReference>
<evidence type="ECO:0000313" key="2">
    <source>
        <dbReference type="Proteomes" id="UP000248857"/>
    </source>
</evidence>
<name>A0A2W1K1S0_9CYAN</name>
<dbReference type="InterPro" id="IPR052922">
    <property type="entry name" value="Cytidylate_Kinase-2"/>
</dbReference>
<evidence type="ECO:0008006" key="3">
    <source>
        <dbReference type="Google" id="ProtNLM"/>
    </source>
</evidence>
<dbReference type="Proteomes" id="UP000248857">
    <property type="component" value="Unassembled WGS sequence"/>
</dbReference>